<evidence type="ECO:0000256" key="5">
    <source>
        <dbReference type="ARBA" id="ARBA00023242"/>
    </source>
</evidence>
<dbReference type="InterPro" id="IPR006447">
    <property type="entry name" value="Myb_dom_plants"/>
</dbReference>
<dbReference type="SUPFAM" id="SSF46689">
    <property type="entry name" value="Homeodomain-like"/>
    <property type="match status" value="1"/>
</dbReference>
<evidence type="ECO:0000256" key="3">
    <source>
        <dbReference type="ARBA" id="ARBA00023015"/>
    </source>
</evidence>
<dbReference type="Pfam" id="PF00072">
    <property type="entry name" value="Response_reg"/>
    <property type="match status" value="1"/>
</dbReference>
<dbReference type="GO" id="GO:0003677">
    <property type="term" value="F:DNA binding"/>
    <property type="evidence" value="ECO:0007669"/>
    <property type="project" value="InterPro"/>
</dbReference>
<dbReference type="AlphaFoldDB" id="A0A2K3NX21"/>
<comment type="subcellular location">
    <subcellularLocation>
        <location evidence="1">Nucleus</location>
    </subcellularLocation>
</comment>
<dbReference type="GO" id="GO:0009736">
    <property type="term" value="P:cytokinin-activated signaling pathway"/>
    <property type="evidence" value="ECO:0007669"/>
    <property type="project" value="InterPro"/>
</dbReference>
<sequence>MLRLTQQLLQTGSLLCIILSFNMEFNMPQLAVPRIYTGPVAGVKVLVVDANSACRAVISKSLLSLGYEVATATLASEALSIIGEKKNEINLVLVEAQLPDMEIYELVAKMKSSNIPSFIMTSYDDDILSITQALHIGAKWSFRKPVRISDLQQLWRFAVWNRFERAFCEEVFYYWWPEVVTNGKAQESFDNKDTIVLLKTRRRTWTDDLHRKFLDAVQTAGINAPPKTIFELMDVEGLKKESVRNYLKKYRQSMNLHASPMGQHVNGDVSLTKKSRGKRSLSLGSQGVTDNPAFNQKDLSNFVPASEIISQVVNTADGKVSNAGQQLNFSTLLAFNMSDQFFPALPIALLPIEKNEKIDEVYNAKESQMFTDEDLKMWLSTISDNVTQDAVA</sequence>
<dbReference type="SMART" id="SM00448">
    <property type="entry name" value="REC"/>
    <property type="match status" value="1"/>
</dbReference>
<gene>
    <name evidence="8" type="ORF">L195_g004090</name>
</gene>
<dbReference type="SUPFAM" id="SSF52172">
    <property type="entry name" value="CheY-like"/>
    <property type="match status" value="1"/>
</dbReference>
<evidence type="ECO:0000256" key="1">
    <source>
        <dbReference type="ARBA" id="ARBA00004123"/>
    </source>
</evidence>
<evidence type="ECO:0000313" key="9">
    <source>
        <dbReference type="Proteomes" id="UP000236291"/>
    </source>
</evidence>
<keyword evidence="2" id="KW-0902">Two-component regulatory system</keyword>
<comment type="caution">
    <text evidence="6">Lacks conserved residue(s) required for the propagation of feature annotation.</text>
</comment>
<reference evidence="8 9" key="2">
    <citation type="journal article" date="2017" name="Front. Plant Sci.">
        <title>Gene Classification and Mining of Molecular Markers Useful in Red Clover (Trifolium pratense) Breeding.</title>
        <authorList>
            <person name="Istvanek J."/>
            <person name="Dluhosova J."/>
            <person name="Dluhos P."/>
            <person name="Patkova L."/>
            <person name="Nedelnik J."/>
            <person name="Repkova J."/>
        </authorList>
    </citation>
    <scope>NUCLEOTIDE SEQUENCE [LARGE SCALE GENOMIC DNA]</scope>
    <source>
        <strain evidence="9">cv. Tatra</strain>
        <tissue evidence="8">Young leaves</tissue>
    </source>
</reference>
<dbReference type="GO" id="GO:0005634">
    <property type="term" value="C:nucleus"/>
    <property type="evidence" value="ECO:0007669"/>
    <property type="project" value="UniProtKB-SubCell"/>
</dbReference>
<dbReference type="InterPro" id="IPR011006">
    <property type="entry name" value="CheY-like_superfamily"/>
</dbReference>
<dbReference type="PANTHER" id="PTHR43874">
    <property type="entry name" value="TWO-COMPONENT RESPONSE REGULATOR"/>
    <property type="match status" value="1"/>
</dbReference>
<dbReference type="PANTHER" id="PTHR43874:SF58">
    <property type="entry name" value="TWO-COMPONENT RESPONSE REGULATOR-LIKE APRR8-RELATED"/>
    <property type="match status" value="1"/>
</dbReference>
<proteinExistence type="predicted"/>
<reference evidence="8 9" key="1">
    <citation type="journal article" date="2014" name="Am. J. Bot.">
        <title>Genome assembly and annotation for red clover (Trifolium pratense; Fabaceae).</title>
        <authorList>
            <person name="Istvanek J."/>
            <person name="Jaros M."/>
            <person name="Krenek A."/>
            <person name="Repkova J."/>
        </authorList>
    </citation>
    <scope>NUCLEOTIDE SEQUENCE [LARGE SCALE GENOMIC DNA]</scope>
    <source>
        <strain evidence="9">cv. Tatra</strain>
        <tissue evidence="8">Young leaves</tissue>
    </source>
</reference>
<evidence type="ECO:0000256" key="6">
    <source>
        <dbReference type="PROSITE-ProRule" id="PRU00169"/>
    </source>
</evidence>
<keyword evidence="3" id="KW-0805">Transcription regulation</keyword>
<evidence type="ECO:0000256" key="4">
    <source>
        <dbReference type="ARBA" id="ARBA00023163"/>
    </source>
</evidence>
<comment type="caution">
    <text evidence="8">The sequence shown here is derived from an EMBL/GenBank/DDBJ whole genome shotgun (WGS) entry which is preliminary data.</text>
</comment>
<dbReference type="PROSITE" id="PS50110">
    <property type="entry name" value="RESPONSE_REGULATORY"/>
    <property type="match status" value="1"/>
</dbReference>
<dbReference type="Pfam" id="PF00249">
    <property type="entry name" value="Myb_DNA-binding"/>
    <property type="match status" value="1"/>
</dbReference>
<keyword evidence="5" id="KW-0539">Nucleus</keyword>
<dbReference type="EMBL" id="ASHM01001971">
    <property type="protein sequence ID" value="PNY07589.1"/>
    <property type="molecule type" value="Genomic_DNA"/>
</dbReference>
<evidence type="ECO:0000259" key="7">
    <source>
        <dbReference type="PROSITE" id="PS50110"/>
    </source>
</evidence>
<feature type="domain" description="Response regulatory" evidence="7">
    <location>
        <begin position="44"/>
        <end position="159"/>
    </location>
</feature>
<dbReference type="Gene3D" id="1.10.10.60">
    <property type="entry name" value="Homeodomain-like"/>
    <property type="match status" value="1"/>
</dbReference>
<accession>A0A2K3NX21</accession>
<dbReference type="STRING" id="57577.A0A2K3NX21"/>
<evidence type="ECO:0000313" key="8">
    <source>
        <dbReference type="EMBL" id="PNY07589.1"/>
    </source>
</evidence>
<dbReference type="GO" id="GO:0000160">
    <property type="term" value="P:phosphorelay signal transduction system"/>
    <property type="evidence" value="ECO:0007669"/>
    <property type="project" value="UniProtKB-KW"/>
</dbReference>
<dbReference type="NCBIfam" id="TIGR01557">
    <property type="entry name" value="myb_SHAQKYF"/>
    <property type="match status" value="1"/>
</dbReference>
<organism evidence="8 9">
    <name type="scientific">Trifolium pratense</name>
    <name type="common">Red clover</name>
    <dbReference type="NCBI Taxonomy" id="57577"/>
    <lineage>
        <taxon>Eukaryota</taxon>
        <taxon>Viridiplantae</taxon>
        <taxon>Streptophyta</taxon>
        <taxon>Embryophyta</taxon>
        <taxon>Tracheophyta</taxon>
        <taxon>Spermatophyta</taxon>
        <taxon>Magnoliopsida</taxon>
        <taxon>eudicotyledons</taxon>
        <taxon>Gunneridae</taxon>
        <taxon>Pentapetalae</taxon>
        <taxon>rosids</taxon>
        <taxon>fabids</taxon>
        <taxon>Fabales</taxon>
        <taxon>Fabaceae</taxon>
        <taxon>Papilionoideae</taxon>
        <taxon>50 kb inversion clade</taxon>
        <taxon>NPAAA clade</taxon>
        <taxon>Hologalegina</taxon>
        <taxon>IRL clade</taxon>
        <taxon>Trifolieae</taxon>
        <taxon>Trifolium</taxon>
    </lineage>
</organism>
<dbReference type="Proteomes" id="UP000236291">
    <property type="component" value="Unassembled WGS sequence"/>
</dbReference>
<protein>
    <submittedName>
        <fullName evidence="8">Two-component response regulator ARR2-like protein</fullName>
    </submittedName>
</protein>
<dbReference type="InterPro" id="IPR001789">
    <property type="entry name" value="Sig_transdc_resp-reg_receiver"/>
</dbReference>
<keyword evidence="4" id="KW-0804">Transcription</keyword>
<dbReference type="InterPro" id="IPR009057">
    <property type="entry name" value="Homeodomain-like_sf"/>
</dbReference>
<dbReference type="Gene3D" id="3.40.50.2300">
    <property type="match status" value="1"/>
</dbReference>
<dbReference type="InterPro" id="IPR001005">
    <property type="entry name" value="SANT/Myb"/>
</dbReference>
<evidence type="ECO:0000256" key="2">
    <source>
        <dbReference type="ARBA" id="ARBA00023012"/>
    </source>
</evidence>
<dbReference type="InterPro" id="IPR045279">
    <property type="entry name" value="ARR-like"/>
</dbReference>
<name>A0A2K3NX21_TRIPR</name>